<keyword evidence="1 3" id="KW-0210">Decarboxylase</keyword>
<dbReference type="Proteomes" id="UP000310158">
    <property type="component" value="Unassembled WGS sequence"/>
</dbReference>
<dbReference type="PANTHER" id="PTHR21240:SF28">
    <property type="entry name" value="ISO-OROTATE DECARBOXYLASE (EUROFUNG)"/>
    <property type="match status" value="1"/>
</dbReference>
<dbReference type="GO" id="GO:0019748">
    <property type="term" value="P:secondary metabolic process"/>
    <property type="evidence" value="ECO:0007669"/>
    <property type="project" value="TreeGrafter"/>
</dbReference>
<gene>
    <name evidence="5" type="ORF">EW146_g4207</name>
</gene>
<dbReference type="GO" id="GO:0016787">
    <property type="term" value="F:hydrolase activity"/>
    <property type="evidence" value="ECO:0007669"/>
    <property type="project" value="InterPro"/>
</dbReference>
<comment type="caution">
    <text evidence="5">The sequence shown here is derived from an EMBL/GenBank/DDBJ whole genome shotgun (WGS) entry which is preliminary data.</text>
</comment>
<dbReference type="SUPFAM" id="SSF51556">
    <property type="entry name" value="Metallo-dependent hydrolases"/>
    <property type="match status" value="1"/>
</dbReference>
<keyword evidence="6" id="KW-1185">Reference proteome</keyword>
<dbReference type="GO" id="GO:0016831">
    <property type="term" value="F:carboxy-lyase activity"/>
    <property type="evidence" value="ECO:0007669"/>
    <property type="project" value="UniProtKB-KW"/>
</dbReference>
<dbReference type="Gene3D" id="3.20.20.140">
    <property type="entry name" value="Metal-dependent hydrolases"/>
    <property type="match status" value="1"/>
</dbReference>
<dbReference type="PANTHER" id="PTHR21240">
    <property type="entry name" value="2-AMINO-3-CARBOXYLMUCONATE-6-SEMIALDEHYDE DECARBOXYLASE"/>
    <property type="match status" value="1"/>
</dbReference>
<dbReference type="InterPro" id="IPR006680">
    <property type="entry name" value="Amidohydro-rel"/>
</dbReference>
<sequence length="389" mass="42108">MALSRLVVDIHTHVYLPRYASVLRSRTAAPRIFSRSAPSGQTEDRLVILDNEPSGGRPIGPQYWDRDEKLKFMDKHGIDISIVSTANPWLDFLSFSAAQTLARELNADLESYCSTSPIISSPSATPLKRLYGFGLLPLVPGAPSASLPSAVTDLAASHPHIRGVILGTRGAGKGLDDPELEPLWAALAETGLVVFLHPHYGVGGQSWGDLDNGHVLPLALGFPFETTTAITRVILAGVLDRYPRLRILLAHSGGALPQLSSRLASCIAHDPVVASRLQHDARWYIGRLYYDAVAYGSAELGFVSDTVGRAARYDQQNGAHKAAVEGERNEGSKRMLFGTDHPFFPPLNDTDKWRSVVENLEAIDSVSGWSAEDKDGVQGGNALTLFNLV</sequence>
<proteinExistence type="inferred from homology"/>
<evidence type="ECO:0000256" key="1">
    <source>
        <dbReference type="ARBA" id="ARBA00022793"/>
    </source>
</evidence>
<keyword evidence="2 3" id="KW-0456">Lyase</keyword>
<feature type="domain" description="Amidohydrolase-related" evidence="4">
    <location>
        <begin position="156"/>
        <end position="388"/>
    </location>
</feature>
<dbReference type="InterPro" id="IPR032466">
    <property type="entry name" value="Metal_Hydrolase"/>
</dbReference>
<dbReference type="OrthoDB" id="191270at2759"/>
<evidence type="ECO:0000313" key="5">
    <source>
        <dbReference type="EMBL" id="THH16447.1"/>
    </source>
</evidence>
<organism evidence="5 6">
    <name type="scientific">Bondarzewia mesenterica</name>
    <dbReference type="NCBI Taxonomy" id="1095465"/>
    <lineage>
        <taxon>Eukaryota</taxon>
        <taxon>Fungi</taxon>
        <taxon>Dikarya</taxon>
        <taxon>Basidiomycota</taxon>
        <taxon>Agaricomycotina</taxon>
        <taxon>Agaricomycetes</taxon>
        <taxon>Russulales</taxon>
        <taxon>Bondarzewiaceae</taxon>
        <taxon>Bondarzewia</taxon>
    </lineage>
</organism>
<evidence type="ECO:0000313" key="6">
    <source>
        <dbReference type="Proteomes" id="UP000310158"/>
    </source>
</evidence>
<dbReference type="GO" id="GO:0005829">
    <property type="term" value="C:cytosol"/>
    <property type="evidence" value="ECO:0007669"/>
    <property type="project" value="TreeGrafter"/>
</dbReference>
<comment type="similarity">
    <text evidence="3">Belongs to the metallo-dependent hydrolases superfamily.</text>
</comment>
<reference evidence="5 6" key="1">
    <citation type="submission" date="2019-02" db="EMBL/GenBank/DDBJ databases">
        <title>Genome sequencing of the rare red list fungi Bondarzewia mesenterica.</title>
        <authorList>
            <person name="Buettner E."/>
            <person name="Kellner H."/>
        </authorList>
    </citation>
    <scope>NUCLEOTIDE SEQUENCE [LARGE SCALE GENOMIC DNA]</scope>
    <source>
        <strain evidence="5 6">DSM 108281</strain>
    </source>
</reference>
<dbReference type="EMBL" id="SGPL01000157">
    <property type="protein sequence ID" value="THH16447.1"/>
    <property type="molecule type" value="Genomic_DNA"/>
</dbReference>
<accession>A0A4S4LWC7</accession>
<name>A0A4S4LWC7_9AGAM</name>
<dbReference type="InterPro" id="IPR032465">
    <property type="entry name" value="ACMSD"/>
</dbReference>
<protein>
    <recommendedName>
        <fullName evidence="4">Amidohydrolase-related domain-containing protein</fullName>
    </recommendedName>
</protein>
<dbReference type="AlphaFoldDB" id="A0A4S4LWC7"/>
<evidence type="ECO:0000256" key="3">
    <source>
        <dbReference type="RuleBase" id="RU366045"/>
    </source>
</evidence>
<evidence type="ECO:0000259" key="4">
    <source>
        <dbReference type="Pfam" id="PF04909"/>
    </source>
</evidence>
<dbReference type="Pfam" id="PF04909">
    <property type="entry name" value="Amidohydro_2"/>
    <property type="match status" value="1"/>
</dbReference>
<evidence type="ECO:0000256" key="2">
    <source>
        <dbReference type="ARBA" id="ARBA00023239"/>
    </source>
</evidence>